<dbReference type="InterPro" id="IPR015422">
    <property type="entry name" value="PyrdxlP-dep_Trfase_small"/>
</dbReference>
<name>A0A6G1EYJ2_9ORYZ</name>
<keyword evidence="3" id="KW-1185">Reference proteome</keyword>
<dbReference type="GO" id="GO:0030170">
    <property type="term" value="F:pyridoxal phosphate binding"/>
    <property type="evidence" value="ECO:0007669"/>
    <property type="project" value="TreeGrafter"/>
</dbReference>
<comment type="catalytic activity">
    <reaction evidence="1">
        <text>(6R)-5,10-methylene-5,6,7,8-tetrahydrofolate + glycine + H2O = (6S)-5,6,7,8-tetrahydrofolate + L-serine</text>
        <dbReference type="Rhea" id="RHEA:15481"/>
        <dbReference type="ChEBI" id="CHEBI:15377"/>
        <dbReference type="ChEBI" id="CHEBI:15636"/>
        <dbReference type="ChEBI" id="CHEBI:33384"/>
        <dbReference type="ChEBI" id="CHEBI:57305"/>
        <dbReference type="ChEBI" id="CHEBI:57453"/>
        <dbReference type="EC" id="2.1.2.1"/>
    </reaction>
</comment>
<dbReference type="GO" id="GO:0004372">
    <property type="term" value="F:glycine hydroxymethyltransferase activity"/>
    <property type="evidence" value="ECO:0007669"/>
    <property type="project" value="UniProtKB-EC"/>
</dbReference>
<dbReference type="GO" id="GO:0046653">
    <property type="term" value="P:tetrahydrofolate metabolic process"/>
    <property type="evidence" value="ECO:0007669"/>
    <property type="project" value="TreeGrafter"/>
</dbReference>
<comment type="caution">
    <text evidence="2">The sequence shown here is derived from an EMBL/GenBank/DDBJ whole genome shotgun (WGS) entry which is preliminary data.</text>
</comment>
<dbReference type="GO" id="GO:0019264">
    <property type="term" value="P:glycine biosynthetic process from serine"/>
    <property type="evidence" value="ECO:0007669"/>
    <property type="project" value="TreeGrafter"/>
</dbReference>
<dbReference type="GO" id="GO:0005739">
    <property type="term" value="C:mitochondrion"/>
    <property type="evidence" value="ECO:0007669"/>
    <property type="project" value="TreeGrafter"/>
</dbReference>
<evidence type="ECO:0000256" key="1">
    <source>
        <dbReference type="ARBA" id="ARBA00001528"/>
    </source>
</evidence>
<dbReference type="Proteomes" id="UP000479710">
    <property type="component" value="Unassembled WGS sequence"/>
</dbReference>
<dbReference type="InterPro" id="IPR049943">
    <property type="entry name" value="Ser_HO-MeTrfase-like"/>
</dbReference>
<accession>A0A6G1EYJ2</accession>
<gene>
    <name evidence="2" type="ORF">E2562_023000</name>
</gene>
<protein>
    <submittedName>
        <fullName evidence="2">Uncharacterized protein</fullName>
    </submittedName>
</protein>
<dbReference type="EMBL" id="SPHZ02000002">
    <property type="protein sequence ID" value="KAF0929642.1"/>
    <property type="molecule type" value="Genomic_DNA"/>
</dbReference>
<dbReference type="Gene3D" id="3.90.1150.10">
    <property type="entry name" value="Aspartate Aminotransferase, domain 1"/>
    <property type="match status" value="1"/>
</dbReference>
<organism evidence="2 3">
    <name type="scientific">Oryza meyeriana var. granulata</name>
    <dbReference type="NCBI Taxonomy" id="110450"/>
    <lineage>
        <taxon>Eukaryota</taxon>
        <taxon>Viridiplantae</taxon>
        <taxon>Streptophyta</taxon>
        <taxon>Embryophyta</taxon>
        <taxon>Tracheophyta</taxon>
        <taxon>Spermatophyta</taxon>
        <taxon>Magnoliopsida</taxon>
        <taxon>Liliopsida</taxon>
        <taxon>Poales</taxon>
        <taxon>Poaceae</taxon>
        <taxon>BOP clade</taxon>
        <taxon>Oryzoideae</taxon>
        <taxon>Oryzeae</taxon>
        <taxon>Oryzinae</taxon>
        <taxon>Oryza</taxon>
        <taxon>Oryza meyeriana</taxon>
    </lineage>
</organism>
<dbReference type="InterPro" id="IPR015424">
    <property type="entry name" value="PyrdxlP-dep_Trfase"/>
</dbReference>
<dbReference type="AlphaFoldDB" id="A0A6G1EYJ2"/>
<proteinExistence type="predicted"/>
<dbReference type="OrthoDB" id="10265628at2759"/>
<sequence>MPHQIYRSLRIPVDPLLVEKDFKQIAEYLHQVVTICLDVQKERGKLLKYFNEGLENNIENLRAGVEKFATSFEMPGF</sequence>
<dbReference type="PANTHER" id="PTHR11680:SF11">
    <property type="entry name" value="SERINE HYDROXYMETHYLTRANSFERASE"/>
    <property type="match status" value="1"/>
</dbReference>
<dbReference type="PANTHER" id="PTHR11680">
    <property type="entry name" value="SERINE HYDROXYMETHYLTRANSFERASE"/>
    <property type="match status" value="1"/>
</dbReference>
<dbReference type="SUPFAM" id="SSF53383">
    <property type="entry name" value="PLP-dependent transferases"/>
    <property type="match status" value="1"/>
</dbReference>
<reference evidence="2 3" key="1">
    <citation type="submission" date="2019-11" db="EMBL/GenBank/DDBJ databases">
        <title>Whole genome sequence of Oryza granulata.</title>
        <authorList>
            <person name="Li W."/>
        </authorList>
    </citation>
    <scope>NUCLEOTIDE SEQUENCE [LARGE SCALE GENOMIC DNA]</scope>
    <source>
        <strain evidence="3">cv. Menghai</strain>
        <tissue evidence="2">Leaf</tissue>
    </source>
</reference>
<evidence type="ECO:0000313" key="2">
    <source>
        <dbReference type="EMBL" id="KAF0929642.1"/>
    </source>
</evidence>
<evidence type="ECO:0000313" key="3">
    <source>
        <dbReference type="Proteomes" id="UP000479710"/>
    </source>
</evidence>